<dbReference type="InterPro" id="IPR036881">
    <property type="entry name" value="Glyco_hydro_3_C_sf"/>
</dbReference>
<dbReference type="InterPro" id="IPR013783">
    <property type="entry name" value="Ig-like_fold"/>
</dbReference>
<evidence type="ECO:0000259" key="12">
    <source>
        <dbReference type="SMART" id="SM01217"/>
    </source>
</evidence>
<dbReference type="Gene3D" id="3.40.50.1700">
    <property type="entry name" value="Glycoside hydrolase family 3 C-terminal domain"/>
    <property type="match status" value="1"/>
</dbReference>
<evidence type="ECO:0000256" key="6">
    <source>
        <dbReference type="ARBA" id="ARBA00023180"/>
    </source>
</evidence>
<dbReference type="InterPro" id="IPR044993">
    <property type="entry name" value="BXL"/>
</dbReference>
<dbReference type="InterPro" id="IPR026891">
    <property type="entry name" value="Fn3-like"/>
</dbReference>
<dbReference type="PANTHER" id="PTHR42721">
    <property type="entry name" value="SUGAR HYDROLASE-RELATED"/>
    <property type="match status" value="1"/>
</dbReference>
<evidence type="ECO:0000256" key="9">
    <source>
        <dbReference type="ARBA" id="ARBA00023326"/>
    </source>
</evidence>
<dbReference type="Proteomes" id="UP001521116">
    <property type="component" value="Unassembled WGS sequence"/>
</dbReference>
<dbReference type="EMBL" id="JAJVDC020000305">
    <property type="protein sequence ID" value="KAL1615593.1"/>
    <property type="molecule type" value="Genomic_DNA"/>
</dbReference>
<evidence type="ECO:0000256" key="4">
    <source>
        <dbReference type="ARBA" id="ARBA00022729"/>
    </source>
</evidence>
<evidence type="ECO:0000256" key="11">
    <source>
        <dbReference type="ARBA" id="ARBA00026107"/>
    </source>
</evidence>
<evidence type="ECO:0000313" key="13">
    <source>
        <dbReference type="EMBL" id="KAL1615593.1"/>
    </source>
</evidence>
<dbReference type="Gene3D" id="3.20.20.300">
    <property type="entry name" value="Glycoside hydrolase, family 3, N-terminal domain"/>
    <property type="match status" value="1"/>
</dbReference>
<keyword evidence="8" id="KW-0326">Glycosidase</keyword>
<evidence type="ECO:0000256" key="10">
    <source>
        <dbReference type="ARBA" id="ARBA00024574"/>
    </source>
</evidence>
<keyword evidence="7" id="KW-0119">Carbohydrate metabolism</keyword>
<evidence type="ECO:0000256" key="3">
    <source>
        <dbReference type="ARBA" id="ARBA00022651"/>
    </source>
</evidence>
<dbReference type="Pfam" id="PF00933">
    <property type="entry name" value="Glyco_hydro_3"/>
    <property type="match status" value="1"/>
</dbReference>
<reference evidence="13 14" key="1">
    <citation type="submission" date="2024-02" db="EMBL/GenBank/DDBJ databases">
        <title>De novo assembly and annotation of 12 fungi associated with fruit tree decline syndrome in Ontario, Canada.</title>
        <authorList>
            <person name="Sulman M."/>
            <person name="Ellouze W."/>
            <person name="Ilyukhin E."/>
        </authorList>
    </citation>
    <scope>NUCLEOTIDE SEQUENCE [LARGE SCALE GENOMIC DNA]</scope>
    <source>
        <strain evidence="13 14">M1-105</strain>
    </source>
</reference>
<protein>
    <recommendedName>
        <fullName evidence="11">xylan 1,4-beta-xylosidase</fullName>
        <ecNumber evidence="11">3.2.1.37</ecNumber>
    </recommendedName>
</protein>
<keyword evidence="6" id="KW-0325">Glycoprotein</keyword>
<name>A0ABR3SAS7_9PEZI</name>
<comment type="catalytic activity">
    <reaction evidence="10">
        <text>Hydrolysis of (1-&gt;4)-beta-D-xylans, to remove successive D-xylose residues from the non-reducing termini.</text>
        <dbReference type="EC" id="3.2.1.37"/>
    </reaction>
</comment>
<evidence type="ECO:0000256" key="2">
    <source>
        <dbReference type="ARBA" id="ARBA00005336"/>
    </source>
</evidence>
<evidence type="ECO:0000256" key="5">
    <source>
        <dbReference type="ARBA" id="ARBA00022801"/>
    </source>
</evidence>
<dbReference type="InterPro" id="IPR036962">
    <property type="entry name" value="Glyco_hydro_3_N_sf"/>
</dbReference>
<evidence type="ECO:0000256" key="8">
    <source>
        <dbReference type="ARBA" id="ARBA00023295"/>
    </source>
</evidence>
<dbReference type="EC" id="3.2.1.37" evidence="11"/>
<dbReference type="SUPFAM" id="SSF51445">
    <property type="entry name" value="(Trans)glycosidases"/>
    <property type="match status" value="1"/>
</dbReference>
<dbReference type="InterPro" id="IPR017853">
    <property type="entry name" value="GH"/>
</dbReference>
<keyword evidence="5" id="KW-0378">Hydrolase</keyword>
<sequence>MGAAFNDELIRNVGSVISDEARAFSNALKMGLNFWSPNVNPFRDPRWGRGQETPGEDSYHVSRYTEAMIDGMQGPRNLTFKKTVATCKHFAGYDLENWGGHMRNGFDAKISSQDLSEYYMPPFQACARDVKAGSIMCSYNAVNGVPTCANSYLLQTVLREHWGWSDEDQVVIADCGATQNVYLPHQWSKTREQAVADSLTAGTDVDCGVYYTAFLLGALEQGLINESALDTSLIRQFSMLVRLGYFDPAESQPYRQINASAINSPRGQDLALRAAIEGTVLLKNDGTLPINLANTSVALIGDWANATEQMQGSYNGRAPFLRTPVEAAEQAGPNITVHYQPAVTPAWSPSTDLWGQAYEAIESSDVLIYIGGVDNTIEAENLDRQTISWSGAQLDMISRMAETGKPTIVMQMGGGQLDSSPLQSNPNVSALLWVGYPGQSGGTAIFDIITGKAAPAGRLPVTQYPSEYIDAVPMSDMSLRPGPNNPGRTYKWYNGSAVLPFGYGLHYTNSSSVISNKQSLNATYDINAIVSRCQSSIGAGTNRHIDRCIFATIDVAVHNTGARASDYVALLFVGGKFGPEPRPNKSLVSYKRLLDLQPGAAVVTSNLNVMLGSLLRADNMGNKMLYPGSYRFMVDVPERDAIDFELVGEPIVVEEWPQSLEARGIDLEL</sequence>
<dbReference type="Pfam" id="PF01915">
    <property type="entry name" value="Glyco_hydro_3_C"/>
    <property type="match status" value="1"/>
</dbReference>
<dbReference type="SMART" id="SM01217">
    <property type="entry name" value="Fn3_like"/>
    <property type="match status" value="1"/>
</dbReference>
<keyword evidence="14" id="KW-1185">Reference proteome</keyword>
<comment type="caution">
    <text evidence="13">The sequence shown here is derived from an EMBL/GenBank/DDBJ whole genome shotgun (WGS) entry which is preliminary data.</text>
</comment>
<keyword evidence="3" id="KW-0858">Xylan degradation</keyword>
<accession>A0ABR3SAS7</accession>
<evidence type="ECO:0000256" key="7">
    <source>
        <dbReference type="ARBA" id="ARBA00023277"/>
    </source>
</evidence>
<gene>
    <name evidence="13" type="ORF">SLS56_011753</name>
</gene>
<dbReference type="Gene3D" id="2.60.40.10">
    <property type="entry name" value="Immunoglobulins"/>
    <property type="match status" value="1"/>
</dbReference>
<feature type="domain" description="Fibronectin type III-like" evidence="12">
    <location>
        <begin position="567"/>
        <end position="638"/>
    </location>
</feature>
<dbReference type="PANTHER" id="PTHR42721:SF3">
    <property type="entry name" value="BETA-D-XYLOSIDASE 5-RELATED"/>
    <property type="match status" value="1"/>
</dbReference>
<organism evidence="13 14">
    <name type="scientific">Neofusicoccum ribis</name>
    <dbReference type="NCBI Taxonomy" id="45134"/>
    <lineage>
        <taxon>Eukaryota</taxon>
        <taxon>Fungi</taxon>
        <taxon>Dikarya</taxon>
        <taxon>Ascomycota</taxon>
        <taxon>Pezizomycotina</taxon>
        <taxon>Dothideomycetes</taxon>
        <taxon>Dothideomycetes incertae sedis</taxon>
        <taxon>Botryosphaeriales</taxon>
        <taxon>Botryosphaeriaceae</taxon>
        <taxon>Neofusicoccum</taxon>
    </lineage>
</organism>
<dbReference type="SUPFAM" id="SSF52279">
    <property type="entry name" value="Beta-D-glucan exohydrolase, C-terminal domain"/>
    <property type="match status" value="1"/>
</dbReference>
<keyword evidence="9" id="KW-0624">Polysaccharide degradation</keyword>
<dbReference type="InterPro" id="IPR002772">
    <property type="entry name" value="Glyco_hydro_3_C"/>
</dbReference>
<dbReference type="InterPro" id="IPR001764">
    <property type="entry name" value="Glyco_hydro_3_N"/>
</dbReference>
<comment type="pathway">
    <text evidence="1">Glycan degradation; xylan degradation.</text>
</comment>
<keyword evidence="4" id="KW-0732">Signal</keyword>
<proteinExistence type="inferred from homology"/>
<comment type="similarity">
    <text evidence="2">Belongs to the glycosyl hydrolase 3 family.</text>
</comment>
<evidence type="ECO:0000256" key="1">
    <source>
        <dbReference type="ARBA" id="ARBA00004851"/>
    </source>
</evidence>
<evidence type="ECO:0000313" key="14">
    <source>
        <dbReference type="Proteomes" id="UP001521116"/>
    </source>
</evidence>